<sequence length="93" mass="10692">RNGIGDVSTAKIYEYFGAKKPILLIAPPGTEAEYLIEKEHAGICVNNSDTTGIKKAIFELLNNPKKYICKHPEKYQWERNFRILEEKIEIVLK</sequence>
<evidence type="ECO:0000313" key="2">
    <source>
        <dbReference type="Proteomes" id="UP000271125"/>
    </source>
</evidence>
<proteinExistence type="predicted"/>
<reference evidence="1 2" key="1">
    <citation type="submission" date="2018-06" db="EMBL/GenBank/DDBJ databases">
        <title>Extensive metabolic versatility and redundancy in microbially diverse, dynamic hydrothermal sediments.</title>
        <authorList>
            <person name="Dombrowski N."/>
            <person name="Teske A."/>
            <person name="Baker B.J."/>
        </authorList>
    </citation>
    <scope>NUCLEOTIDE SEQUENCE [LARGE SCALE GENOMIC DNA]</scope>
    <source>
        <strain evidence="1">B10_G13</strain>
    </source>
</reference>
<evidence type="ECO:0000313" key="1">
    <source>
        <dbReference type="EMBL" id="RKX68707.1"/>
    </source>
</evidence>
<dbReference type="AlphaFoldDB" id="A0A660SDD9"/>
<accession>A0A660SDD9</accession>
<comment type="caution">
    <text evidence="1">The sequence shown here is derived from an EMBL/GenBank/DDBJ whole genome shotgun (WGS) entry which is preliminary data.</text>
</comment>
<dbReference type="Proteomes" id="UP000271125">
    <property type="component" value="Unassembled WGS sequence"/>
</dbReference>
<protein>
    <recommendedName>
        <fullName evidence="3">Glycosyl transferase family 1 domain-containing protein</fullName>
    </recommendedName>
</protein>
<evidence type="ECO:0008006" key="3">
    <source>
        <dbReference type="Google" id="ProtNLM"/>
    </source>
</evidence>
<organism evidence="1 2">
    <name type="scientific">candidate division TA06 bacterium</name>
    <dbReference type="NCBI Taxonomy" id="2250710"/>
    <lineage>
        <taxon>Bacteria</taxon>
        <taxon>Bacteria division TA06</taxon>
    </lineage>
</organism>
<dbReference type="EMBL" id="QNBD01000247">
    <property type="protein sequence ID" value="RKX68707.1"/>
    <property type="molecule type" value="Genomic_DNA"/>
</dbReference>
<name>A0A660SDD9_UNCT6</name>
<gene>
    <name evidence="1" type="ORF">DRP43_05220</name>
</gene>
<feature type="non-terminal residue" evidence="1">
    <location>
        <position position="1"/>
    </location>
</feature>